<gene>
    <name evidence="1" type="ORF">G6045_23505</name>
</gene>
<organism evidence="1 2">
    <name type="scientific">Streptomyces mesophilus</name>
    <dbReference type="NCBI Taxonomy" id="1775132"/>
    <lineage>
        <taxon>Bacteria</taxon>
        <taxon>Bacillati</taxon>
        <taxon>Actinomycetota</taxon>
        <taxon>Actinomycetes</taxon>
        <taxon>Kitasatosporales</taxon>
        <taxon>Streptomycetaceae</taxon>
        <taxon>Streptomyces</taxon>
    </lineage>
</organism>
<comment type="caution">
    <text evidence="1">The sequence shown here is derived from an EMBL/GenBank/DDBJ whole genome shotgun (WGS) entry which is preliminary data.</text>
</comment>
<dbReference type="InterPro" id="IPR024079">
    <property type="entry name" value="MetalloPept_cat_dom_sf"/>
</dbReference>
<dbReference type="EMBL" id="JAAKZW010000109">
    <property type="protein sequence ID" value="NGO78598.1"/>
    <property type="molecule type" value="Genomic_DNA"/>
</dbReference>
<dbReference type="Proteomes" id="UP000481109">
    <property type="component" value="Unassembled WGS sequence"/>
</dbReference>
<evidence type="ECO:0008006" key="3">
    <source>
        <dbReference type="Google" id="ProtNLM"/>
    </source>
</evidence>
<dbReference type="AlphaFoldDB" id="A0A6G4XME2"/>
<evidence type="ECO:0000313" key="2">
    <source>
        <dbReference type="Proteomes" id="UP000481109"/>
    </source>
</evidence>
<reference evidence="1 2" key="1">
    <citation type="submission" date="2020-02" db="EMBL/GenBank/DDBJ databases">
        <title>Whole-genome analyses of novel actinobacteria.</title>
        <authorList>
            <person name="Sahin N."/>
            <person name="Tokatli A."/>
        </authorList>
    </citation>
    <scope>NUCLEOTIDE SEQUENCE [LARGE SCALE GENOMIC DNA]</scope>
    <source>
        <strain evidence="1 2">YC504</strain>
    </source>
</reference>
<protein>
    <recommendedName>
        <fullName evidence="3">Matrixin family metalloprotease</fullName>
    </recommendedName>
</protein>
<sequence length="187" mass="19770">MTWAATTDNLTPTNNYSYACNEPGDGGVGARVCRTDNAQVSYYADSAGDNQLEAGDFDTLVNMMSAEYQPTDLSVSVTFSPSFSGSSETDIIYQEQGVPGSNEGITWCNDAAGTFECDQQYVRIEGAGSYTPGLTCHETGHAVGLLHGQNASPALGNQNSALGCMKKETSYGDRLGANNKENINGAY</sequence>
<proteinExistence type="predicted"/>
<keyword evidence="2" id="KW-1185">Reference proteome</keyword>
<evidence type="ECO:0000313" key="1">
    <source>
        <dbReference type="EMBL" id="NGO78598.1"/>
    </source>
</evidence>
<accession>A0A6G4XME2</accession>
<dbReference type="GO" id="GO:0008237">
    <property type="term" value="F:metallopeptidase activity"/>
    <property type="evidence" value="ECO:0007669"/>
    <property type="project" value="InterPro"/>
</dbReference>
<dbReference type="Gene3D" id="3.40.390.10">
    <property type="entry name" value="Collagenase (Catalytic Domain)"/>
    <property type="match status" value="1"/>
</dbReference>
<name>A0A6G4XME2_9ACTN</name>
<dbReference type="SUPFAM" id="SSF55486">
    <property type="entry name" value="Metalloproteases ('zincins'), catalytic domain"/>
    <property type="match status" value="1"/>
</dbReference>